<dbReference type="GO" id="GO:0006355">
    <property type="term" value="P:regulation of DNA-templated transcription"/>
    <property type="evidence" value="ECO:0000318"/>
    <property type="project" value="GO_Central"/>
</dbReference>
<feature type="domain" description="HTH myb-type" evidence="8">
    <location>
        <begin position="55"/>
        <end position="101"/>
    </location>
</feature>
<evidence type="ECO:0000256" key="4">
    <source>
        <dbReference type="ARBA" id="ARBA00023242"/>
    </source>
</evidence>
<dbReference type="GO" id="GO:0005634">
    <property type="term" value="C:nucleus"/>
    <property type="evidence" value="ECO:0000318"/>
    <property type="project" value="GO_Central"/>
</dbReference>
<gene>
    <name evidence="9" type="ORF">TVAG_142280</name>
</gene>
<feature type="compositionally biased region" description="Basic and acidic residues" evidence="5">
    <location>
        <begin position="108"/>
        <end position="121"/>
    </location>
</feature>
<dbReference type="SMART" id="SM00717">
    <property type="entry name" value="SANT"/>
    <property type="match status" value="2"/>
</dbReference>
<dbReference type="InterPro" id="IPR017930">
    <property type="entry name" value="Myb_dom"/>
</dbReference>
<evidence type="ECO:0000259" key="8">
    <source>
        <dbReference type="PROSITE" id="PS51294"/>
    </source>
</evidence>
<feature type="domain" description="HTH myb-type" evidence="8">
    <location>
        <begin position="1"/>
        <end position="50"/>
    </location>
</feature>
<keyword evidence="3" id="KW-0804">Transcription</keyword>
<dbReference type="VEuPathDB" id="TrichDB:TVAGG3_0775260"/>
<evidence type="ECO:0000259" key="6">
    <source>
        <dbReference type="PROSITE" id="PS50090"/>
    </source>
</evidence>
<dbReference type="EMBL" id="DS113390">
    <property type="protein sequence ID" value="EAY07874.1"/>
    <property type="molecule type" value="Genomic_DNA"/>
</dbReference>
<dbReference type="InterPro" id="IPR017884">
    <property type="entry name" value="SANT_dom"/>
</dbReference>
<keyword evidence="1" id="KW-0805">Transcription regulation</keyword>
<dbReference type="PROSITE" id="PS51293">
    <property type="entry name" value="SANT"/>
    <property type="match status" value="1"/>
</dbReference>
<dbReference type="InterPro" id="IPR051575">
    <property type="entry name" value="Myb-like_DNA-bd"/>
</dbReference>
<keyword evidence="10" id="KW-1185">Reference proteome</keyword>
<dbReference type="RefSeq" id="XP_001320097.1">
    <property type="nucleotide sequence ID" value="XM_001320062.1"/>
</dbReference>
<evidence type="ECO:0000313" key="10">
    <source>
        <dbReference type="Proteomes" id="UP000001542"/>
    </source>
</evidence>
<dbReference type="PANTHER" id="PTHR46621:SF1">
    <property type="entry name" value="SNRNA-ACTIVATING PROTEIN COMPLEX SUBUNIT 4"/>
    <property type="match status" value="1"/>
</dbReference>
<dbReference type="InParanoid" id="A2EHI7"/>
<evidence type="ECO:0000256" key="5">
    <source>
        <dbReference type="SAM" id="MobiDB-lite"/>
    </source>
</evidence>
<dbReference type="CDD" id="cd00167">
    <property type="entry name" value="SANT"/>
    <property type="match status" value="2"/>
</dbReference>
<keyword evidence="4" id="KW-0539">Nucleus</keyword>
<feature type="domain" description="Myb-like" evidence="6">
    <location>
        <begin position="47"/>
        <end position="97"/>
    </location>
</feature>
<keyword evidence="2 9" id="KW-0238">DNA-binding</keyword>
<evidence type="ECO:0000259" key="7">
    <source>
        <dbReference type="PROSITE" id="PS51293"/>
    </source>
</evidence>
<dbReference type="InterPro" id="IPR001005">
    <property type="entry name" value="SANT/Myb"/>
</dbReference>
<dbReference type="PROSITE" id="PS50090">
    <property type="entry name" value="MYB_LIKE"/>
    <property type="match status" value="2"/>
</dbReference>
<reference evidence="9" key="2">
    <citation type="journal article" date="2007" name="Science">
        <title>Draft genome sequence of the sexually transmitted pathogen Trichomonas vaginalis.</title>
        <authorList>
            <person name="Carlton J.M."/>
            <person name="Hirt R.P."/>
            <person name="Silva J.C."/>
            <person name="Delcher A.L."/>
            <person name="Schatz M."/>
            <person name="Zhao Q."/>
            <person name="Wortman J.R."/>
            <person name="Bidwell S.L."/>
            <person name="Alsmark U.C.M."/>
            <person name="Besteiro S."/>
            <person name="Sicheritz-Ponten T."/>
            <person name="Noel C.J."/>
            <person name="Dacks J.B."/>
            <person name="Foster P.G."/>
            <person name="Simillion C."/>
            <person name="Van de Peer Y."/>
            <person name="Miranda-Saavedra D."/>
            <person name="Barton G.J."/>
            <person name="Westrop G.D."/>
            <person name="Mueller S."/>
            <person name="Dessi D."/>
            <person name="Fiori P.L."/>
            <person name="Ren Q."/>
            <person name="Paulsen I."/>
            <person name="Zhang H."/>
            <person name="Bastida-Corcuera F.D."/>
            <person name="Simoes-Barbosa A."/>
            <person name="Brown M.T."/>
            <person name="Hayes R.D."/>
            <person name="Mukherjee M."/>
            <person name="Okumura C.Y."/>
            <person name="Schneider R."/>
            <person name="Smith A.J."/>
            <person name="Vanacova S."/>
            <person name="Villalvazo M."/>
            <person name="Haas B.J."/>
            <person name="Pertea M."/>
            <person name="Feldblyum T.V."/>
            <person name="Utterback T.R."/>
            <person name="Shu C.L."/>
            <person name="Osoegawa K."/>
            <person name="de Jong P.J."/>
            <person name="Hrdy I."/>
            <person name="Horvathova L."/>
            <person name="Zubacova Z."/>
            <person name="Dolezal P."/>
            <person name="Malik S.B."/>
            <person name="Logsdon J.M. Jr."/>
            <person name="Henze K."/>
            <person name="Gupta A."/>
            <person name="Wang C.C."/>
            <person name="Dunne R.L."/>
            <person name="Upcroft J.A."/>
            <person name="Upcroft P."/>
            <person name="White O."/>
            <person name="Salzberg S.L."/>
            <person name="Tang P."/>
            <person name="Chiu C.-H."/>
            <person name="Lee Y.-S."/>
            <person name="Embley T.M."/>
            <person name="Coombs G.H."/>
            <person name="Mottram J.C."/>
            <person name="Tachezy J."/>
            <person name="Fraser-Liggett C.M."/>
            <person name="Johnson P.J."/>
        </authorList>
    </citation>
    <scope>NUCLEOTIDE SEQUENCE [LARGE SCALE GENOMIC DNA]</scope>
    <source>
        <strain evidence="9">G3</strain>
    </source>
</reference>
<accession>A2EHI7</accession>
<evidence type="ECO:0000256" key="3">
    <source>
        <dbReference type="ARBA" id="ARBA00023163"/>
    </source>
</evidence>
<organism evidence="9 10">
    <name type="scientific">Trichomonas vaginalis (strain ATCC PRA-98 / G3)</name>
    <dbReference type="NCBI Taxonomy" id="412133"/>
    <lineage>
        <taxon>Eukaryota</taxon>
        <taxon>Metamonada</taxon>
        <taxon>Parabasalia</taxon>
        <taxon>Trichomonadida</taxon>
        <taxon>Trichomonadidae</taxon>
        <taxon>Trichomonas</taxon>
    </lineage>
</organism>
<dbReference type="SMR" id="A2EHI7"/>
<feature type="region of interest" description="Disordered" evidence="5">
    <location>
        <begin position="96"/>
        <end position="121"/>
    </location>
</feature>
<dbReference type="Proteomes" id="UP000001542">
    <property type="component" value="Unassembled WGS sequence"/>
</dbReference>
<proteinExistence type="predicted"/>
<evidence type="ECO:0000313" key="9">
    <source>
        <dbReference type="EMBL" id="EAY07874.1"/>
    </source>
</evidence>
<dbReference type="InterPro" id="IPR009057">
    <property type="entry name" value="Homeodomain-like_sf"/>
</dbReference>
<dbReference type="GO" id="GO:0000978">
    <property type="term" value="F:RNA polymerase II cis-regulatory region sequence-specific DNA binding"/>
    <property type="evidence" value="ECO:0000318"/>
    <property type="project" value="GO_Central"/>
</dbReference>
<protein>
    <submittedName>
        <fullName evidence="9">Myb-like DNA-binding domain containing protein</fullName>
    </submittedName>
</protein>
<dbReference type="Gene3D" id="1.10.10.60">
    <property type="entry name" value="Homeodomain-like"/>
    <property type="match status" value="2"/>
</dbReference>
<evidence type="ECO:0000256" key="2">
    <source>
        <dbReference type="ARBA" id="ARBA00023125"/>
    </source>
</evidence>
<evidence type="ECO:0000256" key="1">
    <source>
        <dbReference type="ARBA" id="ARBA00023015"/>
    </source>
</evidence>
<dbReference type="PROSITE" id="PS51294">
    <property type="entry name" value="HTH_MYB"/>
    <property type="match status" value="2"/>
</dbReference>
<dbReference type="OrthoDB" id="2143914at2759"/>
<dbReference type="AlphaFoldDB" id="A2EHI7"/>
<name>A2EHI7_TRIV3</name>
<dbReference type="STRING" id="5722.A2EHI7"/>
<dbReference type="Pfam" id="PF13921">
    <property type="entry name" value="Myb_DNA-bind_6"/>
    <property type="match status" value="1"/>
</dbReference>
<sequence>MKFSPVDDAKLIKLVSKMDKVDWVKISHKMKNKTPRQCRERWNNYLNPELHQVEWSEEEDTLLINKFNEIGAHWNEIAKFFKGRSGNNVRNRFLTLSRRNRKNKNTQNHKEESSDDGSIKELKPEMIEEKKIHPGNSSNFQDIIDMVFKNEGVIDIFEKREGEDQFAFEFI</sequence>
<dbReference type="KEGG" id="tva:4765769"/>
<dbReference type="VEuPathDB" id="TrichDB:TVAG_142280"/>
<reference evidence="9" key="1">
    <citation type="submission" date="2006-10" db="EMBL/GenBank/DDBJ databases">
        <authorList>
            <person name="Amadeo P."/>
            <person name="Zhao Q."/>
            <person name="Wortman J."/>
            <person name="Fraser-Liggett C."/>
            <person name="Carlton J."/>
        </authorList>
    </citation>
    <scope>NUCLEOTIDE SEQUENCE</scope>
    <source>
        <strain evidence="9">G3</strain>
    </source>
</reference>
<dbReference type="PANTHER" id="PTHR46621">
    <property type="entry name" value="SNRNA-ACTIVATING PROTEIN COMPLEX SUBUNIT 4"/>
    <property type="match status" value="1"/>
</dbReference>
<feature type="domain" description="Myb-like" evidence="6">
    <location>
        <begin position="1"/>
        <end position="46"/>
    </location>
</feature>
<feature type="domain" description="SANT" evidence="7">
    <location>
        <begin position="50"/>
        <end position="101"/>
    </location>
</feature>
<dbReference type="SUPFAM" id="SSF46689">
    <property type="entry name" value="Homeodomain-like"/>
    <property type="match status" value="1"/>
</dbReference>
<dbReference type="GO" id="GO:0000981">
    <property type="term" value="F:DNA-binding transcription factor activity, RNA polymerase II-specific"/>
    <property type="evidence" value="ECO:0000318"/>
    <property type="project" value="GO_Central"/>
</dbReference>
<dbReference type="eggNOG" id="KOG0048">
    <property type="taxonomic scope" value="Eukaryota"/>
</dbReference>